<dbReference type="Pfam" id="PF02452">
    <property type="entry name" value="PemK_toxin"/>
    <property type="match status" value="1"/>
</dbReference>
<evidence type="ECO:0000256" key="2">
    <source>
        <dbReference type="ARBA" id="ARBA00022649"/>
    </source>
</evidence>
<dbReference type="SUPFAM" id="SSF50118">
    <property type="entry name" value="Cell growth inhibitor/plasmid maintenance toxic component"/>
    <property type="match status" value="1"/>
</dbReference>
<keyword evidence="5" id="KW-1185">Reference proteome</keyword>
<evidence type="ECO:0000256" key="1">
    <source>
        <dbReference type="ARBA" id="ARBA00007521"/>
    </source>
</evidence>
<dbReference type="GO" id="GO:0006402">
    <property type="term" value="P:mRNA catabolic process"/>
    <property type="evidence" value="ECO:0007669"/>
    <property type="project" value="TreeGrafter"/>
</dbReference>
<dbReference type="GO" id="GO:0016075">
    <property type="term" value="P:rRNA catabolic process"/>
    <property type="evidence" value="ECO:0007669"/>
    <property type="project" value="TreeGrafter"/>
</dbReference>
<dbReference type="GO" id="GO:0004521">
    <property type="term" value="F:RNA endonuclease activity"/>
    <property type="evidence" value="ECO:0007669"/>
    <property type="project" value="TreeGrafter"/>
</dbReference>
<dbReference type="PANTHER" id="PTHR33988:SF1">
    <property type="entry name" value="ENDORIBONUCLEASE MAZF7-RELATED"/>
    <property type="match status" value="1"/>
</dbReference>
<organism evidence="4 5">
    <name type="scientific">Phytoactinopolyspora halophila</name>
    <dbReference type="NCBI Taxonomy" id="1981511"/>
    <lineage>
        <taxon>Bacteria</taxon>
        <taxon>Bacillati</taxon>
        <taxon>Actinomycetota</taxon>
        <taxon>Actinomycetes</taxon>
        <taxon>Jiangellales</taxon>
        <taxon>Jiangellaceae</taxon>
        <taxon>Phytoactinopolyspora</taxon>
    </lineage>
</organism>
<dbReference type="AlphaFoldDB" id="A0A329R088"/>
<dbReference type="InterPro" id="IPR011067">
    <property type="entry name" value="Plasmid_toxin/cell-grow_inhib"/>
</dbReference>
<keyword evidence="2" id="KW-1277">Toxin-antitoxin system</keyword>
<evidence type="ECO:0000313" key="4">
    <source>
        <dbReference type="EMBL" id="RAW17399.1"/>
    </source>
</evidence>
<dbReference type="Gene3D" id="2.30.30.110">
    <property type="match status" value="1"/>
</dbReference>
<dbReference type="EC" id="3.1.-.-" evidence="3"/>
<dbReference type="PANTHER" id="PTHR33988">
    <property type="entry name" value="ENDORIBONUCLEASE MAZF-RELATED"/>
    <property type="match status" value="1"/>
</dbReference>
<protein>
    <recommendedName>
        <fullName evidence="3">mRNA interferase</fullName>
        <ecNumber evidence="3">3.1.-.-</ecNumber>
    </recommendedName>
</protein>
<keyword evidence="3" id="KW-0378">Hydrolase</keyword>
<evidence type="ECO:0000313" key="5">
    <source>
        <dbReference type="Proteomes" id="UP000250462"/>
    </source>
</evidence>
<gene>
    <name evidence="4" type="ORF">DPM12_05080</name>
</gene>
<dbReference type="InterPro" id="IPR003477">
    <property type="entry name" value="PemK-like"/>
</dbReference>
<keyword evidence="3" id="KW-0255">Endonuclease</keyword>
<keyword evidence="3" id="KW-0540">Nuclease</keyword>
<evidence type="ECO:0000256" key="3">
    <source>
        <dbReference type="PIRNR" id="PIRNR033490"/>
    </source>
</evidence>
<dbReference type="EMBL" id="QMIG01000003">
    <property type="protein sequence ID" value="RAW17399.1"/>
    <property type="molecule type" value="Genomic_DNA"/>
</dbReference>
<comment type="similarity">
    <text evidence="1 3">Belongs to the PemK/MazF family.</text>
</comment>
<dbReference type="GO" id="GO:0003677">
    <property type="term" value="F:DNA binding"/>
    <property type="evidence" value="ECO:0007669"/>
    <property type="project" value="InterPro"/>
</dbReference>
<dbReference type="PIRSF" id="PIRSF033490">
    <property type="entry name" value="MazF"/>
    <property type="match status" value="1"/>
</dbReference>
<dbReference type="Proteomes" id="UP000250462">
    <property type="component" value="Unassembled WGS sequence"/>
</dbReference>
<proteinExistence type="inferred from homology"/>
<reference evidence="4 5" key="1">
    <citation type="submission" date="2018-06" db="EMBL/GenBank/DDBJ databases">
        <title>Phytoactinopolyspora halophila sp. nov., a novel halophilic actinomycete isolated from a saline soil in China.</title>
        <authorList>
            <person name="Tang S.-K."/>
        </authorList>
    </citation>
    <scope>NUCLEOTIDE SEQUENCE [LARGE SCALE GENOMIC DNA]</scope>
    <source>
        <strain evidence="4 5">YIM 96934</strain>
    </source>
</reference>
<comment type="caution">
    <text evidence="4">The sequence shown here is derived from an EMBL/GenBank/DDBJ whole genome shotgun (WGS) entry which is preliminary data.</text>
</comment>
<sequence length="117" mass="12807">MAGVPAVKLSQGEIWLAKLSPTVGTEQAGTRPIVVVSGAQFARMPIHQAIVVPVTSRDRNLPHHIKIADDGGLVRDSWAMTEGVRAISTERLVHHISQADDVTVGAILRYIREWFHP</sequence>
<accession>A0A329R088</accession>
<name>A0A329R088_9ACTN</name>
<dbReference type="GO" id="GO:0016787">
    <property type="term" value="F:hydrolase activity"/>
    <property type="evidence" value="ECO:0007669"/>
    <property type="project" value="UniProtKB-KW"/>
</dbReference>
<comment type="function">
    <text evidence="3">Toxic component of a type II toxin-antitoxin (TA) system.</text>
</comment>